<evidence type="ECO:0000313" key="1">
    <source>
        <dbReference type="EMBL" id="VFU11693.1"/>
    </source>
</evidence>
<name>A0A485LZP0_9ZZZZ</name>
<proteinExistence type="predicted"/>
<reference evidence="1" key="1">
    <citation type="submission" date="2019-03" db="EMBL/GenBank/DDBJ databases">
        <authorList>
            <person name="Hao L."/>
        </authorList>
    </citation>
    <scope>NUCLEOTIDE SEQUENCE</scope>
</reference>
<dbReference type="AlphaFoldDB" id="A0A485LZP0"/>
<sequence>MAFEVYKPRGERIPKLPLITISKNSIVLNKHAREKLNVDKVELAYDRETNTIRIKATEDGQNIKKTKVFSRGFFNHFNIVAKGKYHAKYDEKENCLYVDLNHDQVIQNQ</sequence>
<protein>
    <submittedName>
        <fullName evidence="1">Uncharacterized protein</fullName>
    </submittedName>
</protein>
<organism evidence="1">
    <name type="scientific">anaerobic digester metagenome</name>
    <dbReference type="NCBI Taxonomy" id="1263854"/>
    <lineage>
        <taxon>unclassified sequences</taxon>
        <taxon>metagenomes</taxon>
        <taxon>ecological metagenomes</taxon>
    </lineage>
</organism>
<dbReference type="EMBL" id="CAADRN010000038">
    <property type="protein sequence ID" value="VFU11693.1"/>
    <property type="molecule type" value="Genomic_DNA"/>
</dbReference>
<gene>
    <name evidence="1" type="ORF">SCFA_1320001</name>
</gene>
<accession>A0A485LZP0</accession>